<dbReference type="GO" id="GO:0009103">
    <property type="term" value="P:lipopolysaccharide biosynthetic process"/>
    <property type="evidence" value="ECO:0007669"/>
    <property type="project" value="TreeGrafter"/>
</dbReference>
<feature type="domain" description="Glycosyl transferase family 1" evidence="2">
    <location>
        <begin position="156"/>
        <end position="307"/>
    </location>
</feature>
<dbReference type="PANTHER" id="PTHR46401">
    <property type="entry name" value="GLYCOSYLTRANSFERASE WBBK-RELATED"/>
    <property type="match status" value="1"/>
</dbReference>
<keyword evidence="5" id="KW-1185">Reference proteome</keyword>
<evidence type="ECO:0000259" key="2">
    <source>
        <dbReference type="Pfam" id="PF00534"/>
    </source>
</evidence>
<dbReference type="SUPFAM" id="SSF53756">
    <property type="entry name" value="UDP-Glycosyltransferase/glycogen phosphorylase"/>
    <property type="match status" value="1"/>
</dbReference>
<dbReference type="Pfam" id="PF13439">
    <property type="entry name" value="Glyco_transf_4"/>
    <property type="match status" value="1"/>
</dbReference>
<evidence type="ECO:0000313" key="5">
    <source>
        <dbReference type="Proteomes" id="UP000320042"/>
    </source>
</evidence>
<dbReference type="Gene3D" id="3.40.50.2000">
    <property type="entry name" value="Glycogen Phosphorylase B"/>
    <property type="match status" value="2"/>
</dbReference>
<accession>A0A563UIF0</accession>
<evidence type="ECO:0000256" key="1">
    <source>
        <dbReference type="ARBA" id="ARBA00022679"/>
    </source>
</evidence>
<protein>
    <submittedName>
        <fullName evidence="4">Glycosyltransferase family 4 protein</fullName>
    </submittedName>
</protein>
<dbReference type="AlphaFoldDB" id="A0A563UIF0"/>
<dbReference type="InterPro" id="IPR001296">
    <property type="entry name" value="Glyco_trans_1"/>
</dbReference>
<proteinExistence type="predicted"/>
<dbReference type="Proteomes" id="UP000320042">
    <property type="component" value="Unassembled WGS sequence"/>
</dbReference>
<keyword evidence="1 4" id="KW-0808">Transferase</keyword>
<feature type="domain" description="Glycosyltransferase subfamily 4-like N-terminal" evidence="3">
    <location>
        <begin position="38"/>
        <end position="147"/>
    </location>
</feature>
<dbReference type="CDD" id="cd03809">
    <property type="entry name" value="GT4_MtfB-like"/>
    <property type="match status" value="1"/>
</dbReference>
<evidence type="ECO:0000259" key="3">
    <source>
        <dbReference type="Pfam" id="PF13439"/>
    </source>
</evidence>
<dbReference type="EMBL" id="VOEJ01000001">
    <property type="protein sequence ID" value="TWR31180.1"/>
    <property type="molecule type" value="Genomic_DNA"/>
</dbReference>
<name>A0A563UIF0_9SPHI</name>
<dbReference type="RefSeq" id="WP_146380077.1">
    <property type="nucleotide sequence ID" value="NZ_VOEJ01000001.1"/>
</dbReference>
<dbReference type="OrthoDB" id="9801609at2"/>
<sequence length="331" mass="37205">MSIDTVLIDNRWGGNTGIGRLLREIKQRTPAGVQTKLIDEKFDLGSPLTPLFLKRKVNSSGADIFYSPSFMPPLQSTVPFIITIHDLNHLYFYTKFHKLYLKYAIAYIAKKSKRIITVSEYTKGELVDKLGLDAKKIDVIYNGVDPNYSLNTQCFETERPYFLYVGNRREYKNLDRTFAAFARANIASDYLLLITGNSDEHTLSLITRHNLNDKVRFLGSVNEADLPKIYKGATALLFVSLMEGFGLPVIEAMASETPVITSNITSLPEIAGDAALLTDPYNIDDISRAIESIADSPLLRTELKEKGVIRSKAFSWDNTGKQTWDLIRSST</sequence>
<dbReference type="InterPro" id="IPR028098">
    <property type="entry name" value="Glyco_trans_4-like_N"/>
</dbReference>
<dbReference type="GO" id="GO:0016757">
    <property type="term" value="F:glycosyltransferase activity"/>
    <property type="evidence" value="ECO:0007669"/>
    <property type="project" value="InterPro"/>
</dbReference>
<reference evidence="4 5" key="1">
    <citation type="submission" date="2019-07" db="EMBL/GenBank/DDBJ databases">
        <authorList>
            <person name="Kim J."/>
        </authorList>
    </citation>
    <scope>NUCLEOTIDE SEQUENCE [LARGE SCALE GENOMIC DNA]</scope>
    <source>
        <strain evidence="5">dk17</strain>
    </source>
</reference>
<organism evidence="4 5">
    <name type="scientific">Mucilaginibacter pallidiroseus</name>
    <dbReference type="NCBI Taxonomy" id="2599295"/>
    <lineage>
        <taxon>Bacteria</taxon>
        <taxon>Pseudomonadati</taxon>
        <taxon>Bacteroidota</taxon>
        <taxon>Sphingobacteriia</taxon>
        <taxon>Sphingobacteriales</taxon>
        <taxon>Sphingobacteriaceae</taxon>
        <taxon>Mucilaginibacter</taxon>
    </lineage>
</organism>
<comment type="caution">
    <text evidence="4">The sequence shown here is derived from an EMBL/GenBank/DDBJ whole genome shotgun (WGS) entry which is preliminary data.</text>
</comment>
<dbReference type="Pfam" id="PF00534">
    <property type="entry name" value="Glycos_transf_1"/>
    <property type="match status" value="1"/>
</dbReference>
<evidence type="ECO:0000313" key="4">
    <source>
        <dbReference type="EMBL" id="TWR31180.1"/>
    </source>
</evidence>
<gene>
    <name evidence="4" type="ORF">FPZ43_01500</name>
</gene>
<dbReference type="PANTHER" id="PTHR46401:SF2">
    <property type="entry name" value="GLYCOSYLTRANSFERASE WBBK-RELATED"/>
    <property type="match status" value="1"/>
</dbReference>